<sequence>MIVTEEEVIVAEEEDAYNAEGKGAEERREREIIATVLYDIRPCVMDELLKELRLSAKSSYCLEQYRCNEGISTVVRPRQGQVTVTVRPKQCAGQPLRLSW</sequence>
<reference evidence="1 2" key="1">
    <citation type="journal article" date="2021" name="BMC Genomics">
        <title>Datura genome reveals duplications of psychoactive alkaloid biosynthetic genes and high mutation rate following tissue culture.</title>
        <authorList>
            <person name="Rajewski A."/>
            <person name="Carter-House D."/>
            <person name="Stajich J."/>
            <person name="Litt A."/>
        </authorList>
    </citation>
    <scope>NUCLEOTIDE SEQUENCE [LARGE SCALE GENOMIC DNA]</scope>
    <source>
        <strain evidence="1">AR-01</strain>
    </source>
</reference>
<protein>
    <submittedName>
        <fullName evidence="1">Uncharacterized protein</fullName>
    </submittedName>
</protein>
<accession>A0ABS8TDL1</accession>
<keyword evidence="2" id="KW-1185">Reference proteome</keyword>
<dbReference type="Proteomes" id="UP000823775">
    <property type="component" value="Unassembled WGS sequence"/>
</dbReference>
<proteinExistence type="predicted"/>
<feature type="non-terminal residue" evidence="1">
    <location>
        <position position="100"/>
    </location>
</feature>
<gene>
    <name evidence="1" type="ORF">HAX54_008645</name>
</gene>
<evidence type="ECO:0000313" key="1">
    <source>
        <dbReference type="EMBL" id="MCD7469541.1"/>
    </source>
</evidence>
<comment type="caution">
    <text evidence="1">The sequence shown here is derived from an EMBL/GenBank/DDBJ whole genome shotgun (WGS) entry which is preliminary data.</text>
</comment>
<dbReference type="EMBL" id="JACEIK010001452">
    <property type="protein sequence ID" value="MCD7469541.1"/>
    <property type="molecule type" value="Genomic_DNA"/>
</dbReference>
<name>A0ABS8TDL1_DATST</name>
<evidence type="ECO:0000313" key="2">
    <source>
        <dbReference type="Proteomes" id="UP000823775"/>
    </source>
</evidence>
<organism evidence="1 2">
    <name type="scientific">Datura stramonium</name>
    <name type="common">Jimsonweed</name>
    <name type="synonym">Common thornapple</name>
    <dbReference type="NCBI Taxonomy" id="4076"/>
    <lineage>
        <taxon>Eukaryota</taxon>
        <taxon>Viridiplantae</taxon>
        <taxon>Streptophyta</taxon>
        <taxon>Embryophyta</taxon>
        <taxon>Tracheophyta</taxon>
        <taxon>Spermatophyta</taxon>
        <taxon>Magnoliopsida</taxon>
        <taxon>eudicotyledons</taxon>
        <taxon>Gunneridae</taxon>
        <taxon>Pentapetalae</taxon>
        <taxon>asterids</taxon>
        <taxon>lamiids</taxon>
        <taxon>Solanales</taxon>
        <taxon>Solanaceae</taxon>
        <taxon>Solanoideae</taxon>
        <taxon>Datureae</taxon>
        <taxon>Datura</taxon>
    </lineage>
</organism>